<accession>A0A3S4HG29</accession>
<dbReference type="EMBL" id="LR134162">
    <property type="protein sequence ID" value="VEB07172.1"/>
    <property type="molecule type" value="Genomic_DNA"/>
</dbReference>
<evidence type="ECO:0000313" key="1">
    <source>
        <dbReference type="EMBL" id="VEB07172.1"/>
    </source>
</evidence>
<dbReference type="Proteomes" id="UP000282433">
    <property type="component" value="Chromosome"/>
</dbReference>
<dbReference type="Pfam" id="PF17963">
    <property type="entry name" value="Big_9"/>
    <property type="match status" value="1"/>
</dbReference>
<dbReference type="AlphaFoldDB" id="A0A3S4HG29"/>
<dbReference type="NCBIfam" id="TIGR01965">
    <property type="entry name" value="VCBS_repeat"/>
    <property type="match status" value="1"/>
</dbReference>
<evidence type="ECO:0000313" key="2">
    <source>
        <dbReference type="Proteomes" id="UP000282433"/>
    </source>
</evidence>
<organism evidence="1 2">
    <name type="scientific">Klebsiella pneumoniae</name>
    <dbReference type="NCBI Taxonomy" id="573"/>
    <lineage>
        <taxon>Bacteria</taxon>
        <taxon>Pseudomonadati</taxon>
        <taxon>Pseudomonadota</taxon>
        <taxon>Gammaproteobacteria</taxon>
        <taxon>Enterobacterales</taxon>
        <taxon>Enterobacteriaceae</taxon>
        <taxon>Klebsiella/Raoultella group</taxon>
        <taxon>Klebsiella</taxon>
        <taxon>Klebsiella pneumoniae complex</taxon>
    </lineage>
</organism>
<gene>
    <name evidence="1" type="ORF">NCTC13635_06576</name>
</gene>
<reference evidence="1 2" key="1">
    <citation type="submission" date="2018-12" db="EMBL/GenBank/DDBJ databases">
        <authorList>
            <consortium name="Pathogen Informatics"/>
        </authorList>
    </citation>
    <scope>NUCLEOTIDE SEQUENCE [LARGE SCALE GENOMIC DNA]</scope>
    <source>
        <strain evidence="1 2">NCTC13635</strain>
    </source>
</reference>
<protein>
    <submittedName>
        <fullName evidence="1">SD repeat-containing cell surface protein</fullName>
    </submittedName>
</protein>
<proteinExistence type="predicted"/>
<sequence length="180" mass="18172">MSLINTLAGAGVATFVEATVTDSLGYSGSTVTGNVLEGSDNGDMADSGTDLTVTSVTATTAAGETFSVNGGTISVTGAYGVLTINADGSYSYQASGKAGSAGNADVFTYTITDGNGLQSTTTLTINIGQEVETAQANPDTQAYYVGNVEDNLDIQGGQCRSGGGPVATEYRECRASDQWL</sequence>
<name>A0A3S4HG29_KLEPN</name>
<dbReference type="InterPro" id="IPR010221">
    <property type="entry name" value="VCBS_dom"/>
</dbReference>